<feature type="region of interest" description="Disordered" evidence="1">
    <location>
        <begin position="349"/>
        <end position="417"/>
    </location>
</feature>
<feature type="compositionally biased region" description="Polar residues" evidence="1">
    <location>
        <begin position="405"/>
        <end position="417"/>
    </location>
</feature>
<evidence type="ECO:0000313" key="3">
    <source>
        <dbReference type="Proteomes" id="UP001251528"/>
    </source>
</evidence>
<organism evidence="2 3">
    <name type="scientific">Conoideocrella luteorostrata</name>
    <dbReference type="NCBI Taxonomy" id="1105319"/>
    <lineage>
        <taxon>Eukaryota</taxon>
        <taxon>Fungi</taxon>
        <taxon>Dikarya</taxon>
        <taxon>Ascomycota</taxon>
        <taxon>Pezizomycotina</taxon>
        <taxon>Sordariomycetes</taxon>
        <taxon>Hypocreomycetidae</taxon>
        <taxon>Hypocreales</taxon>
        <taxon>Clavicipitaceae</taxon>
        <taxon>Conoideocrella</taxon>
    </lineage>
</organism>
<reference evidence="2" key="1">
    <citation type="submission" date="2023-06" db="EMBL/GenBank/DDBJ databases">
        <title>Conoideocrella luteorostrata (Hypocreales: Clavicipitaceae), a potential biocontrol fungus for elongate hemlock scale in United States Christmas tree production areas.</title>
        <authorList>
            <person name="Barrett H."/>
            <person name="Lovett B."/>
            <person name="Macias A.M."/>
            <person name="Stajich J.E."/>
            <person name="Kasson M.T."/>
        </authorList>
    </citation>
    <scope>NUCLEOTIDE SEQUENCE</scope>
    <source>
        <strain evidence="2">ARSEF 14590</strain>
    </source>
</reference>
<accession>A0AAJ0CRL7</accession>
<evidence type="ECO:0000256" key="1">
    <source>
        <dbReference type="SAM" id="MobiDB-lite"/>
    </source>
</evidence>
<sequence>MGVIYVEGLNDAYKGHRYCENNANEKMTGGDVWFWTKFSKQDSDKEDEAQSVDIGQEILNFVWPGEHKVVSESTKGQLPPWKWPGAEKYPDATSLMKAMRESDNTIQAHRWTPYDLLRSFHPKGTAYQEHAKHIFGAIADNRDAIEGNGKTNQPNNNPSVKDKNECHGVGGDYWVMSRDVVIDNAKAFCGQGEKVVKYNKDSVNELELSVSKTGDNSKGPKDDLHCLDRLQNAVIDGCDGADHKNNPHNYKFGSKFTSADGWVYQMKPQSKQVNEVSCDVSYKFFYDFFEIRGKNLPDAKLGANGDGLKKELQGCGRLTKWHFEQTPHDVKFQWYAKGQLPIGTKKCTGRALESAGGSSKGHCHGAGRRSTPSERRTTVRAEAKRDSIDEWPGYGEDSAHEFSSRAVTNNEQPRSHY</sequence>
<dbReference type="Proteomes" id="UP001251528">
    <property type="component" value="Unassembled WGS sequence"/>
</dbReference>
<name>A0AAJ0CRL7_9HYPO</name>
<dbReference type="AlphaFoldDB" id="A0AAJ0CRL7"/>
<protein>
    <submittedName>
        <fullName evidence="2">Uncharacterized protein</fullName>
    </submittedName>
</protein>
<dbReference type="Pfam" id="PF18647">
    <property type="entry name" value="Fungal_lectin_2"/>
    <property type="match status" value="1"/>
</dbReference>
<comment type="caution">
    <text evidence="2">The sequence shown here is derived from an EMBL/GenBank/DDBJ whole genome shotgun (WGS) entry which is preliminary data.</text>
</comment>
<keyword evidence="3" id="KW-1185">Reference proteome</keyword>
<feature type="compositionally biased region" description="Basic and acidic residues" evidence="1">
    <location>
        <begin position="371"/>
        <end position="388"/>
    </location>
</feature>
<dbReference type="EMBL" id="JASWJB010000064">
    <property type="protein sequence ID" value="KAK2603442.1"/>
    <property type="molecule type" value="Genomic_DNA"/>
</dbReference>
<proteinExistence type="predicted"/>
<gene>
    <name evidence="2" type="ORF">QQS21_004393</name>
</gene>
<evidence type="ECO:0000313" key="2">
    <source>
        <dbReference type="EMBL" id="KAK2603442.1"/>
    </source>
</evidence>